<accession>A0AAE0ZVG4</accession>
<dbReference type="Proteomes" id="UP001283361">
    <property type="component" value="Unassembled WGS sequence"/>
</dbReference>
<organism evidence="1 2">
    <name type="scientific">Elysia crispata</name>
    <name type="common">lettuce slug</name>
    <dbReference type="NCBI Taxonomy" id="231223"/>
    <lineage>
        <taxon>Eukaryota</taxon>
        <taxon>Metazoa</taxon>
        <taxon>Spiralia</taxon>
        <taxon>Lophotrochozoa</taxon>
        <taxon>Mollusca</taxon>
        <taxon>Gastropoda</taxon>
        <taxon>Heterobranchia</taxon>
        <taxon>Euthyneura</taxon>
        <taxon>Panpulmonata</taxon>
        <taxon>Sacoglossa</taxon>
        <taxon>Placobranchoidea</taxon>
        <taxon>Plakobranchidae</taxon>
        <taxon>Elysia</taxon>
    </lineage>
</organism>
<evidence type="ECO:0000313" key="2">
    <source>
        <dbReference type="Proteomes" id="UP001283361"/>
    </source>
</evidence>
<evidence type="ECO:0000313" key="1">
    <source>
        <dbReference type="EMBL" id="KAK3775362.1"/>
    </source>
</evidence>
<name>A0AAE0ZVG4_9GAST</name>
<sequence length="349" mass="39313">MTIQTSQDVALPLKIWSPYGDAALVEPNWNRKELFQSAATPLHNNINYSNTTPQQHQLQQHHSTSISTTATPLYNNINHSNTTLQQYQLQQHHFTTISTRQHHSTTIRTAVTPLHNYINYSNITSQQQQHHSKTISTTAIPLHNNSNSSNTTPQQYQLQQHRSTTIATAYRVPSGTYRVVKSSDDQSVMVTVTGHNYYIGKLQSGGIASTPQKWSGVADVHLMDMTVINALATLPVFHNKTLATSVSRGISIRNNYLKDNTTTGQRASIRRQKRRVICHGADAENFQRSSSSQLPMIPRLPPANQISRLSWLRQSTLVQPEINKRREILWPGSPSRLTSTSQVGFTRYT</sequence>
<comment type="caution">
    <text evidence="1">The sequence shown here is derived from an EMBL/GenBank/DDBJ whole genome shotgun (WGS) entry which is preliminary data.</text>
</comment>
<reference evidence="1" key="1">
    <citation type="journal article" date="2023" name="G3 (Bethesda)">
        <title>A reference genome for the long-term kleptoplast-retaining sea slug Elysia crispata morphotype clarki.</title>
        <authorList>
            <person name="Eastman K.E."/>
            <person name="Pendleton A.L."/>
            <person name="Shaikh M.A."/>
            <person name="Suttiyut T."/>
            <person name="Ogas R."/>
            <person name="Tomko P."/>
            <person name="Gavelis G."/>
            <person name="Widhalm J.R."/>
            <person name="Wisecaver J.H."/>
        </authorList>
    </citation>
    <scope>NUCLEOTIDE SEQUENCE</scope>
    <source>
        <strain evidence="1">ECLA1</strain>
    </source>
</reference>
<protein>
    <submittedName>
        <fullName evidence="1">Uncharacterized protein</fullName>
    </submittedName>
</protein>
<proteinExistence type="predicted"/>
<dbReference type="EMBL" id="JAWDGP010003341">
    <property type="protein sequence ID" value="KAK3775362.1"/>
    <property type="molecule type" value="Genomic_DNA"/>
</dbReference>
<dbReference type="AlphaFoldDB" id="A0AAE0ZVG4"/>
<gene>
    <name evidence="1" type="ORF">RRG08_010560</name>
</gene>
<keyword evidence="2" id="KW-1185">Reference proteome</keyword>